<organism evidence="1 2">
    <name type="scientific">Brochothrix thermosphacta</name>
    <name type="common">Microbacterium thermosphactum</name>
    <dbReference type="NCBI Taxonomy" id="2756"/>
    <lineage>
        <taxon>Bacteria</taxon>
        <taxon>Bacillati</taxon>
        <taxon>Bacillota</taxon>
        <taxon>Bacilli</taxon>
        <taxon>Bacillales</taxon>
        <taxon>Listeriaceae</taxon>
        <taxon>Brochothrix</taxon>
    </lineage>
</organism>
<gene>
    <name evidence="1" type="ORF">CNY62_00975</name>
</gene>
<dbReference type="EMBL" id="CP023483">
    <property type="protein sequence ID" value="ATF25064.1"/>
    <property type="molecule type" value="Genomic_DNA"/>
</dbReference>
<dbReference type="AlphaFoldDB" id="A0A291BV66"/>
<dbReference type="Proteomes" id="UP000243591">
    <property type="component" value="Chromosome"/>
</dbReference>
<evidence type="ECO:0000313" key="2">
    <source>
        <dbReference type="Proteomes" id="UP000243591"/>
    </source>
</evidence>
<dbReference type="RefSeq" id="WP_096699223.1">
    <property type="nucleotide sequence ID" value="NZ_CP023483.1"/>
</dbReference>
<sequence>MKNTTETTYEKFLASEKSNTLAEAYEKYENDVSYEQHKIDSANQKTPVWKEINCNTDAVVEVGQQLSFNIYDTEIEHPVCIVDYSLTVAREYNGKITRKTYSKDKNSISVVDNEETRITNFAYINGQSIELTEEQIAYLREESVFKS</sequence>
<keyword evidence="2" id="KW-1185">Reference proteome</keyword>
<accession>A0A291BV66</accession>
<evidence type="ECO:0000313" key="1">
    <source>
        <dbReference type="EMBL" id="ATF25064.1"/>
    </source>
</evidence>
<name>A0A291BV66_BROTH</name>
<dbReference type="KEGG" id="bths:CNY62_00975"/>
<reference evidence="1 2" key="1">
    <citation type="submission" date="2017-09" db="EMBL/GenBank/DDBJ databases">
        <title>Complete Genome Sequences of Two Strains of the Meat Spoilage Bacterium Brochothrix thermosphacta Isolated from Ground Chicken.</title>
        <authorList>
            <person name="Paoli G.C."/>
            <person name="Wijey C."/>
            <person name="Chen C.-Y."/>
            <person name="Nguyen L."/>
            <person name="Yan X."/>
            <person name="Irwin P.L."/>
        </authorList>
    </citation>
    <scope>NUCLEOTIDE SEQUENCE [LARGE SCALE GENOMIC DNA]</scope>
    <source>
        <strain evidence="1 2">BI</strain>
    </source>
</reference>
<proteinExistence type="predicted"/>
<protein>
    <submittedName>
        <fullName evidence="1">Uncharacterized protein</fullName>
    </submittedName>
</protein>